<dbReference type="Pfam" id="PF01704">
    <property type="entry name" value="UDPGP"/>
    <property type="match status" value="1"/>
</dbReference>
<evidence type="ECO:0000256" key="4">
    <source>
        <dbReference type="ARBA" id="ARBA00022679"/>
    </source>
</evidence>
<organism evidence="7 8">
    <name type="scientific">Hydra vulgaris</name>
    <name type="common">Hydra</name>
    <name type="synonym">Hydra attenuata</name>
    <dbReference type="NCBI Taxonomy" id="6087"/>
    <lineage>
        <taxon>Eukaryota</taxon>
        <taxon>Metazoa</taxon>
        <taxon>Cnidaria</taxon>
        <taxon>Hydrozoa</taxon>
        <taxon>Hydroidolina</taxon>
        <taxon>Anthoathecata</taxon>
        <taxon>Aplanulata</taxon>
        <taxon>Hydridae</taxon>
        <taxon>Hydra</taxon>
    </lineage>
</organism>
<dbReference type="RefSeq" id="XP_065653899.1">
    <property type="nucleotide sequence ID" value="XM_065797827.1"/>
</dbReference>
<reference evidence="8 9" key="1">
    <citation type="submission" date="2025-05" db="UniProtKB">
        <authorList>
            <consortium name="RefSeq"/>
        </authorList>
    </citation>
    <scope>IDENTIFICATION</scope>
</reference>
<comment type="similarity">
    <text evidence="2">Belongs to the UDPGP type 1 family.</text>
</comment>
<name>A0ABM4BXE8_HYDVU</name>
<dbReference type="Gene3D" id="3.90.550.10">
    <property type="entry name" value="Spore Coat Polysaccharide Biosynthesis Protein SpsA, Chain A"/>
    <property type="match status" value="1"/>
</dbReference>
<evidence type="ECO:0000256" key="2">
    <source>
        <dbReference type="ARBA" id="ARBA00010401"/>
    </source>
</evidence>
<comment type="catalytic activity">
    <reaction evidence="6">
        <text>N-acetyl-alpha-D-glucosamine 1-phosphate + UTP + H(+) = UDP-N-acetyl-alpha-D-glucosamine + diphosphate</text>
        <dbReference type="Rhea" id="RHEA:13509"/>
        <dbReference type="ChEBI" id="CHEBI:15378"/>
        <dbReference type="ChEBI" id="CHEBI:33019"/>
        <dbReference type="ChEBI" id="CHEBI:46398"/>
        <dbReference type="ChEBI" id="CHEBI:57705"/>
        <dbReference type="ChEBI" id="CHEBI:57776"/>
        <dbReference type="EC" id="2.7.7.23"/>
    </reaction>
</comment>
<comment type="pathway">
    <text evidence="1">Nucleotide-sugar biosynthesis; UDP-N-acetyl-alpha-D-glucosamine biosynthesis; UDP-N-acetyl-alpha-D-glucosamine from N-acetyl-alpha-D-glucosamine 1-phosphate: step 1/1.</text>
</comment>
<dbReference type="Proteomes" id="UP001652625">
    <property type="component" value="Chromosome 05"/>
</dbReference>
<accession>A0ABM4BXE8</accession>
<protein>
    <recommendedName>
        <fullName evidence="3">UDP-N-acetylglucosamine diphosphorylase</fullName>
        <ecNumber evidence="3">2.7.7.23</ecNumber>
    </recommendedName>
</protein>
<dbReference type="RefSeq" id="XP_065653900.1">
    <property type="nucleotide sequence ID" value="XM_065797828.1"/>
</dbReference>
<keyword evidence="5" id="KW-0548">Nucleotidyltransferase</keyword>
<evidence type="ECO:0000256" key="3">
    <source>
        <dbReference type="ARBA" id="ARBA00012457"/>
    </source>
</evidence>
<evidence type="ECO:0000313" key="8">
    <source>
        <dbReference type="RefSeq" id="XP_065653899.1"/>
    </source>
</evidence>
<gene>
    <name evidence="8 9" type="primary">LOC136071942</name>
</gene>
<dbReference type="GeneID" id="136071942"/>
<keyword evidence="4" id="KW-0808">Transferase</keyword>
<evidence type="ECO:0000256" key="6">
    <source>
        <dbReference type="ARBA" id="ARBA00048493"/>
    </source>
</evidence>
<evidence type="ECO:0000256" key="5">
    <source>
        <dbReference type="ARBA" id="ARBA00022695"/>
    </source>
</evidence>
<evidence type="ECO:0000313" key="9">
    <source>
        <dbReference type="RefSeq" id="XP_065653900.1"/>
    </source>
</evidence>
<keyword evidence="7" id="KW-1185">Reference proteome</keyword>
<dbReference type="PANTHER" id="PTHR11952:SF2">
    <property type="entry name" value="LD24639P"/>
    <property type="match status" value="1"/>
</dbReference>
<dbReference type="CDD" id="cd04193">
    <property type="entry name" value="UDPGlcNAc_PPase"/>
    <property type="match status" value="1"/>
</dbReference>
<dbReference type="PANTHER" id="PTHR11952">
    <property type="entry name" value="UDP- GLUCOSE PYROPHOSPHORYLASE"/>
    <property type="match status" value="1"/>
</dbReference>
<evidence type="ECO:0000313" key="7">
    <source>
        <dbReference type="Proteomes" id="UP001652625"/>
    </source>
</evidence>
<dbReference type="EC" id="2.7.7.23" evidence="3"/>
<proteinExistence type="inferred from homology"/>
<dbReference type="InterPro" id="IPR039741">
    <property type="entry name" value="UDP-sugar_pyrophosphorylase"/>
</dbReference>
<dbReference type="InterPro" id="IPR029044">
    <property type="entry name" value="Nucleotide-diphossugar_trans"/>
</dbReference>
<dbReference type="InterPro" id="IPR002618">
    <property type="entry name" value="UDPGP_fam"/>
</dbReference>
<evidence type="ECO:0000256" key="1">
    <source>
        <dbReference type="ARBA" id="ARBA00005208"/>
    </source>
</evidence>
<dbReference type="SUPFAM" id="SSF53448">
    <property type="entry name" value="Nucleotide-diphospho-sugar transferases"/>
    <property type="match status" value="1"/>
</dbReference>
<sequence length="491" mass="55332">MEKLQLESLLRPHGQEHLLTFWNELSKDQQLNFEKDLRSIDFSCISQLKKCTDELAEESDTDELIECLPEDICVKKSAASFELQQKWWDDGLKQISEGLSAVLLLAGGQGTRLGVSYPKGMYNVGLPSGKTLYQIQAERILKLQQLAEEKYSKPSFIRWYIMTSEATLSATCEYFALHNYFGLKQENIVIFEQNLVPCLTFDGKIILASKDHIAKSPDGNGGLYGALLKNNIIDDFEKHNVKNVQVYCVDNILVKVADPSFTGFCIERGLECCNKVIEKTDPKEAVGVVCKLRGKYQVVEYSEISKETAEKRSSDGRLLYKHSNICLHYFTVEFLKKVISEHLNELPYHIAKKKIPFVDLSSGEYVEPKSPNGIKLEKFVFDVFPFSSNFAVFEVERSEEFSPLKNGPSESVCSPSSCKIDVSDLHLKYLLNAGAILKQENGKTDILCEISPLVSYGGEGLSDYNGKVISKVAVVYIDENHRSPVHKKSKN</sequence>